<dbReference type="InterPro" id="IPR008971">
    <property type="entry name" value="HSP40/DnaJ_pept-bd"/>
</dbReference>
<feature type="region of interest" description="Disordered" evidence="2">
    <location>
        <begin position="26"/>
        <end position="45"/>
    </location>
</feature>
<dbReference type="GO" id="GO:0051082">
    <property type="term" value="F:unfolded protein binding"/>
    <property type="evidence" value="ECO:0007669"/>
    <property type="project" value="InterPro"/>
</dbReference>
<name>A0A844X7H9_9SPHN</name>
<dbReference type="EMBL" id="WUBR01000001">
    <property type="protein sequence ID" value="MWV26287.1"/>
    <property type="molecule type" value="Genomic_DNA"/>
</dbReference>
<dbReference type="GO" id="GO:0042026">
    <property type="term" value="P:protein refolding"/>
    <property type="evidence" value="ECO:0007669"/>
    <property type="project" value="TreeGrafter"/>
</dbReference>
<dbReference type="InterPro" id="IPR002939">
    <property type="entry name" value="DnaJ_C"/>
</dbReference>
<dbReference type="SUPFAM" id="SSF49493">
    <property type="entry name" value="HSP40/DnaJ peptide-binding domain"/>
    <property type="match status" value="2"/>
</dbReference>
<reference evidence="4 5" key="1">
    <citation type="submission" date="2019-12" db="EMBL/GenBank/DDBJ databases">
        <authorList>
            <person name="Lee S.D."/>
        </authorList>
    </citation>
    <scope>NUCLEOTIDE SEQUENCE [LARGE SCALE GENOMIC DNA]</scope>
    <source>
        <strain evidence="4 5">GH3-10</strain>
    </source>
</reference>
<dbReference type="SUPFAM" id="SSF46565">
    <property type="entry name" value="Chaperone J-domain"/>
    <property type="match status" value="1"/>
</dbReference>
<dbReference type="AlphaFoldDB" id="A0A844X7H9"/>
<dbReference type="Proteomes" id="UP000461409">
    <property type="component" value="Unassembled WGS sequence"/>
</dbReference>
<reference evidence="4 5" key="2">
    <citation type="submission" date="2020-02" db="EMBL/GenBank/DDBJ databases">
        <title>Erythrobacter dongmakensis sp. nov., isolated from a tidal mudflat.</title>
        <authorList>
            <person name="Kim I.S."/>
        </authorList>
    </citation>
    <scope>NUCLEOTIDE SEQUENCE [LARGE SCALE GENOMIC DNA]</scope>
    <source>
        <strain evidence="4 5">GH3-10</strain>
    </source>
</reference>
<dbReference type="FunFam" id="2.60.260.20:FF:000013">
    <property type="entry name" value="DnaJ subfamily B member 11"/>
    <property type="match status" value="1"/>
</dbReference>
<dbReference type="RefSeq" id="WP_160483995.1">
    <property type="nucleotide sequence ID" value="NZ_WUBR01000001.1"/>
</dbReference>
<proteinExistence type="predicted"/>
<gene>
    <name evidence="4" type="ORF">GRF63_00075</name>
</gene>
<dbReference type="PANTHER" id="PTHR43096">
    <property type="entry name" value="DNAJ HOMOLOG 1, MITOCHONDRIAL-RELATED"/>
    <property type="match status" value="1"/>
</dbReference>
<feature type="compositionally biased region" description="Gly residues" evidence="2">
    <location>
        <begin position="80"/>
        <end position="114"/>
    </location>
</feature>
<dbReference type="CDD" id="cd10747">
    <property type="entry name" value="DnaJ_C"/>
    <property type="match status" value="1"/>
</dbReference>
<protein>
    <submittedName>
        <fullName evidence="4">DnaJ domain-containing protein</fullName>
    </submittedName>
</protein>
<accession>A0A844X7H9</accession>
<feature type="domain" description="J" evidence="3">
    <location>
        <begin position="3"/>
        <end position="68"/>
    </location>
</feature>
<feature type="region of interest" description="Disordered" evidence="2">
    <location>
        <begin position="65"/>
        <end position="164"/>
    </location>
</feature>
<dbReference type="SMART" id="SM00271">
    <property type="entry name" value="DnaJ"/>
    <property type="match status" value="1"/>
</dbReference>
<organism evidence="4 5">
    <name type="scientific">Aurantiacibacter rhizosphaerae</name>
    <dbReference type="NCBI Taxonomy" id="2691582"/>
    <lineage>
        <taxon>Bacteria</taxon>
        <taxon>Pseudomonadati</taxon>
        <taxon>Pseudomonadota</taxon>
        <taxon>Alphaproteobacteria</taxon>
        <taxon>Sphingomonadales</taxon>
        <taxon>Erythrobacteraceae</taxon>
        <taxon>Aurantiacibacter</taxon>
    </lineage>
</organism>
<dbReference type="CDD" id="cd06257">
    <property type="entry name" value="DnaJ"/>
    <property type="match status" value="1"/>
</dbReference>
<dbReference type="Pfam" id="PF00226">
    <property type="entry name" value="DnaJ"/>
    <property type="match status" value="1"/>
</dbReference>
<dbReference type="InterPro" id="IPR036869">
    <property type="entry name" value="J_dom_sf"/>
</dbReference>
<evidence type="ECO:0000259" key="3">
    <source>
        <dbReference type="PROSITE" id="PS50076"/>
    </source>
</evidence>
<dbReference type="PRINTS" id="PR00625">
    <property type="entry name" value="JDOMAIN"/>
</dbReference>
<dbReference type="InterPro" id="IPR001623">
    <property type="entry name" value="DnaJ_domain"/>
</dbReference>
<evidence type="ECO:0000256" key="1">
    <source>
        <dbReference type="ARBA" id="ARBA00023186"/>
    </source>
</evidence>
<dbReference type="Gene3D" id="1.10.287.110">
    <property type="entry name" value="DnaJ domain"/>
    <property type="match status" value="1"/>
</dbReference>
<evidence type="ECO:0000313" key="4">
    <source>
        <dbReference type="EMBL" id="MWV26287.1"/>
    </source>
</evidence>
<sequence length="334" mass="34928">MADPYSTLGVSRSASEKDIKSAYRTLAKKLHPDRNKDNPQATERFGKVTQAYDLLSDKDKRAQFDRGEIDADGNPTSPFGHGGFGGGYGGGPRPGGPGGPGGGYASRGQQGFGGNAEEMDLSGLFEGLFGRGGNPRGGGPSGMGGNMGGGQQGFRRPPPPPQKGADIRYKLAVPFVDAATGAKQRITLNDGKTIDLSLPEGVEDGTTMRLKGKGQPGPRQNGDGIVVVDIQPHAFFYRDGNDVRLDLPISLDEAVNGAKVKVPTVDGAVMLTVAAGSSSGKVLRLKGKGFKAKGGKRGDQLVTLEIHLPDDVSELSEKLKGWSDSDNHRENMGG</sequence>
<dbReference type="Gene3D" id="2.60.260.20">
    <property type="entry name" value="Urease metallochaperone UreE, N-terminal domain"/>
    <property type="match status" value="2"/>
</dbReference>
<dbReference type="PANTHER" id="PTHR43096:SF52">
    <property type="entry name" value="DNAJ HOMOLOG 1, MITOCHONDRIAL-RELATED"/>
    <property type="match status" value="1"/>
</dbReference>
<evidence type="ECO:0000313" key="5">
    <source>
        <dbReference type="Proteomes" id="UP000461409"/>
    </source>
</evidence>
<dbReference type="GO" id="GO:0005737">
    <property type="term" value="C:cytoplasm"/>
    <property type="evidence" value="ECO:0007669"/>
    <property type="project" value="TreeGrafter"/>
</dbReference>
<dbReference type="Pfam" id="PF01556">
    <property type="entry name" value="DnaJ_C"/>
    <property type="match status" value="1"/>
</dbReference>
<dbReference type="PROSITE" id="PS50076">
    <property type="entry name" value="DNAJ_2"/>
    <property type="match status" value="1"/>
</dbReference>
<keyword evidence="1" id="KW-0143">Chaperone</keyword>
<feature type="compositionally biased region" description="Gly residues" evidence="2">
    <location>
        <begin position="129"/>
        <end position="152"/>
    </location>
</feature>
<keyword evidence="5" id="KW-1185">Reference proteome</keyword>
<comment type="caution">
    <text evidence="4">The sequence shown here is derived from an EMBL/GenBank/DDBJ whole genome shotgun (WGS) entry which is preliminary data.</text>
</comment>
<evidence type="ECO:0000256" key="2">
    <source>
        <dbReference type="SAM" id="MobiDB-lite"/>
    </source>
</evidence>